<comment type="caution">
    <text evidence="1">Lacks conserved residue(s) required for the propagation of feature annotation.</text>
</comment>
<dbReference type="PANTHER" id="PTHR43072:SF60">
    <property type="entry name" value="L-2,4-DIAMINOBUTYRIC ACID ACETYLTRANSFERASE"/>
    <property type="match status" value="1"/>
</dbReference>
<dbReference type="NCBIfam" id="TIGR01575">
    <property type="entry name" value="rimI"/>
    <property type="match status" value="1"/>
</dbReference>
<evidence type="ECO:0000313" key="4">
    <source>
        <dbReference type="Proteomes" id="UP000500806"/>
    </source>
</evidence>
<name>A0A6M9Q2Q8_9BURK</name>
<evidence type="ECO:0000259" key="2">
    <source>
        <dbReference type="PROSITE" id="PS51186"/>
    </source>
</evidence>
<dbReference type="KEGG" id="pani:DCO16_05780"/>
<dbReference type="SUPFAM" id="SSF55729">
    <property type="entry name" value="Acyl-CoA N-acyltransferases (Nat)"/>
    <property type="match status" value="1"/>
</dbReference>
<dbReference type="InterPro" id="IPR000182">
    <property type="entry name" value="GNAT_dom"/>
</dbReference>
<gene>
    <name evidence="1 3" type="primary">rimI</name>
    <name evidence="3" type="ORF">DCO16_05780</name>
</gene>
<dbReference type="EMBL" id="CP028941">
    <property type="protein sequence ID" value="QKM62613.1"/>
    <property type="molecule type" value="Genomic_DNA"/>
</dbReference>
<evidence type="ECO:0000256" key="1">
    <source>
        <dbReference type="HAMAP-Rule" id="MF_02210"/>
    </source>
</evidence>
<evidence type="ECO:0000313" key="3">
    <source>
        <dbReference type="EMBL" id="QKM62613.1"/>
    </source>
</evidence>
<comment type="catalytic activity">
    <reaction evidence="1">
        <text>N-terminal L-alanyl-[ribosomal protein bS18] + acetyl-CoA = N-terminal N(alpha)-acetyl-L-alanyl-[ribosomal protein bS18] + CoA + H(+)</text>
        <dbReference type="Rhea" id="RHEA:43756"/>
        <dbReference type="Rhea" id="RHEA-COMP:10676"/>
        <dbReference type="Rhea" id="RHEA-COMP:10677"/>
        <dbReference type="ChEBI" id="CHEBI:15378"/>
        <dbReference type="ChEBI" id="CHEBI:57287"/>
        <dbReference type="ChEBI" id="CHEBI:57288"/>
        <dbReference type="ChEBI" id="CHEBI:64718"/>
        <dbReference type="ChEBI" id="CHEBI:83683"/>
        <dbReference type="EC" id="2.3.1.266"/>
    </reaction>
</comment>
<dbReference type="GO" id="GO:0008999">
    <property type="term" value="F:protein-N-terminal-alanine acetyltransferase activity"/>
    <property type="evidence" value="ECO:0007669"/>
    <property type="project" value="UniProtKB-UniRule"/>
</dbReference>
<dbReference type="PANTHER" id="PTHR43072">
    <property type="entry name" value="N-ACETYLTRANSFERASE"/>
    <property type="match status" value="1"/>
</dbReference>
<accession>A0A6M9Q2Q8</accession>
<protein>
    <recommendedName>
        <fullName evidence="1">[Ribosomal protein bS18]-alanine N-acetyltransferase</fullName>
        <ecNumber evidence="1">2.3.1.266</ecNumber>
    </recommendedName>
</protein>
<keyword evidence="1 3" id="KW-0808">Transferase</keyword>
<feature type="active site" description="Proton donor" evidence="1">
    <location>
        <position position="129"/>
    </location>
</feature>
<feature type="domain" description="N-acetyltransferase" evidence="2">
    <location>
        <begin position="4"/>
        <end position="164"/>
    </location>
</feature>
<dbReference type="HAMAP" id="MF_02210">
    <property type="entry name" value="RimI"/>
    <property type="match status" value="1"/>
</dbReference>
<dbReference type="InterPro" id="IPR006464">
    <property type="entry name" value="AcTrfase_RimI/Ard1"/>
</dbReference>
<comment type="subcellular location">
    <subcellularLocation>
        <location evidence="1">Cytoplasm</location>
    </subcellularLocation>
</comment>
<feature type="binding site" evidence="1">
    <location>
        <position position="122"/>
    </location>
    <ligand>
        <name>acetyl-CoA</name>
        <dbReference type="ChEBI" id="CHEBI:57288"/>
    </ligand>
</feature>
<dbReference type="RefSeq" id="WP_173942774.1">
    <property type="nucleotide sequence ID" value="NZ_CBCSCD010000001.1"/>
</dbReference>
<keyword evidence="1" id="KW-0012">Acyltransferase</keyword>
<comment type="similarity">
    <text evidence="1">Belongs to the acetyltransferase family. RimI subfamily.</text>
</comment>
<dbReference type="CDD" id="cd04301">
    <property type="entry name" value="NAT_SF"/>
    <property type="match status" value="1"/>
</dbReference>
<dbReference type="GO" id="GO:0005737">
    <property type="term" value="C:cytoplasm"/>
    <property type="evidence" value="ECO:0007669"/>
    <property type="project" value="UniProtKB-SubCell"/>
</dbReference>
<dbReference type="EC" id="2.3.1.266" evidence="1"/>
<reference evidence="3 4" key="1">
    <citation type="submission" date="2018-04" db="EMBL/GenBank/DDBJ databases">
        <title>Polynucleobacter sp. LimPoW16 genome.</title>
        <authorList>
            <person name="Hahn M.W."/>
        </authorList>
    </citation>
    <scope>NUCLEOTIDE SEQUENCE [LARGE SCALE GENOMIC DNA]</scope>
    <source>
        <strain evidence="3 4">LimPoW16</strain>
    </source>
</reference>
<comment type="function">
    <text evidence="1">Acetylates the N-terminal alanine of ribosomal protein bS18.</text>
</comment>
<feature type="active site" description="Proton acceptor" evidence="1">
    <location>
        <position position="117"/>
    </location>
</feature>
<dbReference type="InterPro" id="IPR016181">
    <property type="entry name" value="Acyl_CoA_acyltransferase"/>
</dbReference>
<sequence length="167" mass="18562">MAELCFSPMALTDLDAVLAIESVSHHHPWTHGNFSDSLTAGHWAYCVRPQGEAAIEGSYLDPQILWAYCVLFPAVDELHLLNITVSPKLRRLGIGIKMMHAIEGVAAQQNMPRIILEVRPSNRSALALYEYLGYEQIGLRKSYYPAETGSQLREDALVLAKSIKLDA</sequence>
<dbReference type="Pfam" id="PF00583">
    <property type="entry name" value="Acetyltransf_1"/>
    <property type="match status" value="1"/>
</dbReference>
<dbReference type="Gene3D" id="3.40.630.30">
    <property type="match status" value="1"/>
</dbReference>
<organism evidence="3 4">
    <name type="scientific">Polynucleobacter antarcticus</name>
    <dbReference type="NCBI Taxonomy" id="1743162"/>
    <lineage>
        <taxon>Bacteria</taxon>
        <taxon>Pseudomonadati</taxon>
        <taxon>Pseudomonadota</taxon>
        <taxon>Betaproteobacteria</taxon>
        <taxon>Burkholderiales</taxon>
        <taxon>Burkholderiaceae</taxon>
        <taxon>Polynucleobacter</taxon>
    </lineage>
</organism>
<dbReference type="Proteomes" id="UP000500806">
    <property type="component" value="Chromosome"/>
</dbReference>
<keyword evidence="4" id="KW-1185">Reference proteome</keyword>
<dbReference type="PROSITE" id="PS51186">
    <property type="entry name" value="GNAT"/>
    <property type="match status" value="1"/>
</dbReference>
<dbReference type="AlphaFoldDB" id="A0A6M9Q2Q8"/>
<keyword evidence="1" id="KW-0963">Cytoplasm</keyword>
<proteinExistence type="inferred from homology"/>
<dbReference type="InterPro" id="IPR043690">
    <property type="entry name" value="RimI"/>
</dbReference>